<accession>E4T3X6</accession>
<dbReference type="CDD" id="cd00586">
    <property type="entry name" value="4HBT"/>
    <property type="match status" value="1"/>
</dbReference>
<dbReference type="Proteomes" id="UP000008718">
    <property type="component" value="Chromosome"/>
</dbReference>
<dbReference type="KEGG" id="ppn:Palpr_1273"/>
<keyword evidence="4" id="KW-1185">Reference proteome</keyword>
<evidence type="ECO:0000256" key="1">
    <source>
        <dbReference type="ARBA" id="ARBA00005953"/>
    </source>
</evidence>
<dbReference type="HOGENOM" id="CLU_101141_7_3_10"/>
<dbReference type="EMBL" id="CP002345">
    <property type="protein sequence ID" value="ADQ79420.1"/>
    <property type="molecule type" value="Genomic_DNA"/>
</dbReference>
<dbReference type="RefSeq" id="WP_013444789.1">
    <property type="nucleotide sequence ID" value="NC_014734.1"/>
</dbReference>
<organism evidence="3 4">
    <name type="scientific">Paludibacter propionicigenes (strain DSM 17365 / JCM 13257 / WB4)</name>
    <dbReference type="NCBI Taxonomy" id="694427"/>
    <lineage>
        <taxon>Bacteria</taxon>
        <taxon>Pseudomonadati</taxon>
        <taxon>Bacteroidota</taxon>
        <taxon>Bacteroidia</taxon>
        <taxon>Bacteroidales</taxon>
        <taxon>Paludibacteraceae</taxon>
        <taxon>Paludibacter</taxon>
    </lineage>
</organism>
<reference evidence="3 4" key="2">
    <citation type="journal article" date="2011" name="Stand. Genomic Sci.">
        <title>Complete genome sequence of Paludibacter propionicigenes type strain (WB4).</title>
        <authorList>
            <person name="Gronow S."/>
            <person name="Munk C."/>
            <person name="Lapidus A."/>
            <person name="Nolan M."/>
            <person name="Lucas S."/>
            <person name="Hammon N."/>
            <person name="Deshpande S."/>
            <person name="Cheng J.F."/>
            <person name="Tapia R."/>
            <person name="Han C."/>
            <person name="Goodwin L."/>
            <person name="Pitluck S."/>
            <person name="Liolios K."/>
            <person name="Ivanova N."/>
            <person name="Mavromatis K."/>
            <person name="Mikhailova N."/>
            <person name="Pati A."/>
            <person name="Chen A."/>
            <person name="Palaniappan K."/>
            <person name="Land M."/>
            <person name="Hauser L."/>
            <person name="Chang Y.J."/>
            <person name="Jeffries C.D."/>
            <person name="Brambilla E."/>
            <person name="Rohde M."/>
            <person name="Goker M."/>
            <person name="Detter J.C."/>
            <person name="Woyke T."/>
            <person name="Bristow J."/>
            <person name="Eisen J.A."/>
            <person name="Markowitz V."/>
            <person name="Hugenholtz P."/>
            <person name="Kyrpides N.C."/>
            <person name="Klenk H.P."/>
        </authorList>
    </citation>
    <scope>NUCLEOTIDE SEQUENCE [LARGE SCALE GENOMIC DNA]</scope>
    <source>
        <strain evidence="4">DSM 17365 / JCM 13257 / WB4</strain>
    </source>
</reference>
<keyword evidence="2" id="KW-0378">Hydrolase</keyword>
<dbReference type="SUPFAM" id="SSF54637">
    <property type="entry name" value="Thioesterase/thiol ester dehydrase-isomerase"/>
    <property type="match status" value="1"/>
</dbReference>
<evidence type="ECO:0000256" key="2">
    <source>
        <dbReference type="ARBA" id="ARBA00022801"/>
    </source>
</evidence>
<dbReference type="Gene3D" id="3.10.129.10">
    <property type="entry name" value="Hotdog Thioesterase"/>
    <property type="match status" value="1"/>
</dbReference>
<evidence type="ECO:0000313" key="3">
    <source>
        <dbReference type="EMBL" id="ADQ79420.1"/>
    </source>
</evidence>
<comment type="similarity">
    <text evidence="1">Belongs to the 4-hydroxybenzoyl-CoA thioesterase family.</text>
</comment>
<dbReference type="AlphaFoldDB" id="E4T3X6"/>
<dbReference type="Pfam" id="PF13279">
    <property type="entry name" value="4HBT_2"/>
    <property type="match status" value="1"/>
</dbReference>
<evidence type="ECO:0000313" key="4">
    <source>
        <dbReference type="Proteomes" id="UP000008718"/>
    </source>
</evidence>
<protein>
    <submittedName>
        <fullName evidence="3">Thioesterase superfamily protein</fullName>
    </submittedName>
</protein>
<name>E4T3X6_PALPW</name>
<proteinExistence type="inferred from homology"/>
<dbReference type="PANTHER" id="PTHR31793:SF27">
    <property type="entry name" value="NOVEL THIOESTERASE SUPERFAMILY DOMAIN AND SAPOSIN A-TYPE DOMAIN CONTAINING PROTEIN (0610012H03RIK)"/>
    <property type="match status" value="1"/>
</dbReference>
<gene>
    <name evidence="3" type="ordered locus">Palpr_1273</name>
</gene>
<sequence length="136" mass="15714">MYIYELELKVRDYECDIQGIVNNSVYQNYLEHTRHEFLEENHISFAELHEKGIDAMVSSIEIAYKTPLKPGDNFISKLYVTKEGVRYVFHQVIYRKSDNKLSIKAKVNAVVVIDGKLATALPEFDELVARSEVKSN</sequence>
<dbReference type="InterPro" id="IPR050563">
    <property type="entry name" value="4-hydroxybenzoyl-CoA_TE"/>
</dbReference>
<dbReference type="PANTHER" id="PTHR31793">
    <property type="entry name" value="4-HYDROXYBENZOYL-COA THIOESTERASE FAMILY MEMBER"/>
    <property type="match status" value="1"/>
</dbReference>
<reference key="1">
    <citation type="submission" date="2010-11" db="EMBL/GenBank/DDBJ databases">
        <title>The complete genome of Paludibacter propionicigenes DSM 17365.</title>
        <authorList>
            <consortium name="US DOE Joint Genome Institute (JGI-PGF)"/>
            <person name="Lucas S."/>
            <person name="Copeland A."/>
            <person name="Lapidus A."/>
            <person name="Bruce D."/>
            <person name="Goodwin L."/>
            <person name="Pitluck S."/>
            <person name="Kyrpides N."/>
            <person name="Mavromatis K."/>
            <person name="Ivanova N."/>
            <person name="Munk A.C."/>
            <person name="Brettin T."/>
            <person name="Detter J.C."/>
            <person name="Han C."/>
            <person name="Tapia R."/>
            <person name="Land M."/>
            <person name="Hauser L."/>
            <person name="Markowitz V."/>
            <person name="Cheng J.-F."/>
            <person name="Hugenholtz P."/>
            <person name="Woyke T."/>
            <person name="Wu D."/>
            <person name="Gronow S."/>
            <person name="Wellnitz S."/>
            <person name="Brambilla E."/>
            <person name="Klenk H.-P."/>
            <person name="Eisen J.A."/>
        </authorList>
    </citation>
    <scope>NUCLEOTIDE SEQUENCE</scope>
    <source>
        <strain>WB4</strain>
    </source>
</reference>
<dbReference type="GO" id="GO:0047617">
    <property type="term" value="F:fatty acyl-CoA hydrolase activity"/>
    <property type="evidence" value="ECO:0007669"/>
    <property type="project" value="TreeGrafter"/>
</dbReference>
<dbReference type="STRING" id="694427.Palpr_1273"/>
<dbReference type="InterPro" id="IPR029069">
    <property type="entry name" value="HotDog_dom_sf"/>
</dbReference>
<dbReference type="eggNOG" id="COG0824">
    <property type="taxonomic scope" value="Bacteria"/>
</dbReference>